<feature type="region of interest" description="Disordered" evidence="1">
    <location>
        <begin position="382"/>
        <end position="403"/>
    </location>
</feature>
<dbReference type="AlphaFoldDB" id="A0A164Z1G5"/>
<feature type="compositionally biased region" description="Acidic residues" evidence="1">
    <location>
        <begin position="391"/>
        <end position="403"/>
    </location>
</feature>
<dbReference type="STRING" id="1314777.A0A164Z1G5"/>
<proteinExistence type="predicted"/>
<evidence type="ECO:0000256" key="1">
    <source>
        <dbReference type="SAM" id="MobiDB-lite"/>
    </source>
</evidence>
<dbReference type="OrthoDB" id="2142759at2759"/>
<accession>A0A164Z1G5</accession>
<gene>
    <name evidence="2" type="ORF">SISNIDRAFT_547376</name>
</gene>
<feature type="compositionally biased region" description="Basic and acidic residues" evidence="1">
    <location>
        <begin position="1"/>
        <end position="17"/>
    </location>
</feature>
<reference evidence="2 3" key="1">
    <citation type="journal article" date="2016" name="Mol. Biol. Evol.">
        <title>Comparative Genomics of Early-Diverging Mushroom-Forming Fungi Provides Insights into the Origins of Lignocellulose Decay Capabilities.</title>
        <authorList>
            <person name="Nagy L.G."/>
            <person name="Riley R."/>
            <person name="Tritt A."/>
            <person name="Adam C."/>
            <person name="Daum C."/>
            <person name="Floudas D."/>
            <person name="Sun H."/>
            <person name="Yadav J.S."/>
            <person name="Pangilinan J."/>
            <person name="Larsson K.H."/>
            <person name="Matsuura K."/>
            <person name="Barry K."/>
            <person name="Labutti K."/>
            <person name="Kuo R."/>
            <person name="Ohm R.A."/>
            <person name="Bhattacharya S.S."/>
            <person name="Shirouzu T."/>
            <person name="Yoshinaga Y."/>
            <person name="Martin F.M."/>
            <person name="Grigoriev I.V."/>
            <person name="Hibbett D.S."/>
        </authorList>
    </citation>
    <scope>NUCLEOTIDE SEQUENCE [LARGE SCALE GENOMIC DNA]</scope>
    <source>
        <strain evidence="2 3">HHB9708</strain>
    </source>
</reference>
<evidence type="ECO:0000313" key="3">
    <source>
        <dbReference type="Proteomes" id="UP000076722"/>
    </source>
</evidence>
<dbReference type="Proteomes" id="UP000076722">
    <property type="component" value="Unassembled WGS sequence"/>
</dbReference>
<sequence length="443" mass="50960">MTTTRDDAYTTRLHDGSDLSEEENYSDFDPSVDRYYARRNILIYNREGSIIAGLQQRGYYTIINVYNWLAILFHLPQSENWFIHFRSEGRPVLPQTDSPFPVGSFHLVDQAQYILSPVPKSTFYRYRCLVNDNRKSTRTDDELFHKVAVRDKKCLITGMECMIYPKELGVFSSIVCAKIFPFVAPSEWSNSDVQEIFGGLAESHESLTQAMMSPSNAFVCAYMASEAFNHHWYSIDVDDDYRIVQFLPCDQWHLPADSKLLIDSWQETNSRPSDALLRAHFHQALIRWGLHDPQAHREYIIASKLAFNIQNCEAPSDHLCWAREPGKTVLEAYVAQQLLGYCEELGDVPRDLNLDLFEPVARNVTEHSPALYFPPGMWTGTQRERSQADQVDSDVDSDVESDVEPTVHGNKMIWDWTVREDLIPHFTDPDLIPALDFWLVGSS</sequence>
<organism evidence="2 3">
    <name type="scientific">Sistotremastrum niveocremeum HHB9708</name>
    <dbReference type="NCBI Taxonomy" id="1314777"/>
    <lineage>
        <taxon>Eukaryota</taxon>
        <taxon>Fungi</taxon>
        <taxon>Dikarya</taxon>
        <taxon>Basidiomycota</taxon>
        <taxon>Agaricomycotina</taxon>
        <taxon>Agaricomycetes</taxon>
        <taxon>Sistotremastrales</taxon>
        <taxon>Sistotremastraceae</taxon>
        <taxon>Sertulicium</taxon>
        <taxon>Sertulicium niveocremeum</taxon>
    </lineage>
</organism>
<evidence type="ECO:0000313" key="2">
    <source>
        <dbReference type="EMBL" id="KZS97441.1"/>
    </source>
</evidence>
<protein>
    <recommendedName>
        <fullName evidence="4">HNH nuclease domain-containing protein</fullName>
    </recommendedName>
</protein>
<dbReference type="EMBL" id="KV419397">
    <property type="protein sequence ID" value="KZS97441.1"/>
    <property type="molecule type" value="Genomic_DNA"/>
</dbReference>
<evidence type="ECO:0008006" key="4">
    <source>
        <dbReference type="Google" id="ProtNLM"/>
    </source>
</evidence>
<feature type="region of interest" description="Disordered" evidence="1">
    <location>
        <begin position="1"/>
        <end position="25"/>
    </location>
</feature>
<keyword evidence="3" id="KW-1185">Reference proteome</keyword>
<name>A0A164Z1G5_9AGAM</name>